<organism evidence="2 3">
    <name type="scientific">Thanatephorus cucumeris (strain AG1-IB / isolate 7/3/14)</name>
    <name type="common">Lettuce bottom rot fungus</name>
    <name type="synonym">Rhizoctonia solani</name>
    <dbReference type="NCBI Taxonomy" id="1108050"/>
    <lineage>
        <taxon>Eukaryota</taxon>
        <taxon>Fungi</taxon>
        <taxon>Dikarya</taxon>
        <taxon>Basidiomycota</taxon>
        <taxon>Agaricomycotina</taxon>
        <taxon>Agaricomycetes</taxon>
        <taxon>Cantharellales</taxon>
        <taxon>Ceratobasidiaceae</taxon>
        <taxon>Rhizoctonia</taxon>
        <taxon>Rhizoctonia solani AG-1</taxon>
    </lineage>
</organism>
<name>M5BSN7_THACB</name>
<dbReference type="EMBL" id="CAOJ01006101">
    <property type="protein sequence ID" value="CCO30214.1"/>
    <property type="molecule type" value="Genomic_DNA"/>
</dbReference>
<comment type="caution">
    <text evidence="2">The sequence shown here is derived from an EMBL/GenBank/DDBJ whole genome shotgun (WGS) entry which is preliminary data.</text>
</comment>
<dbReference type="Pfam" id="PF00389">
    <property type="entry name" value="2-Hacid_dh"/>
    <property type="match status" value="1"/>
</dbReference>
<dbReference type="SUPFAM" id="SSF52283">
    <property type="entry name" value="Formate/glycerate dehydrogenase catalytic domain-like"/>
    <property type="match status" value="1"/>
</dbReference>
<evidence type="ECO:0000259" key="1">
    <source>
        <dbReference type="Pfam" id="PF00389"/>
    </source>
</evidence>
<dbReference type="AlphaFoldDB" id="M5BSN7"/>
<dbReference type="HOGENOM" id="CLU_2293609_0_0_1"/>
<feature type="domain" description="D-isomer specific 2-hydroxyacid dehydrogenase catalytic" evidence="1">
    <location>
        <begin position="19"/>
        <end position="74"/>
    </location>
</feature>
<evidence type="ECO:0000313" key="3">
    <source>
        <dbReference type="Proteomes" id="UP000012065"/>
    </source>
</evidence>
<proteinExistence type="predicted"/>
<dbReference type="Gene3D" id="3.40.50.720">
    <property type="entry name" value="NAD(P)-binding Rossmann-like Domain"/>
    <property type="match status" value="1"/>
</dbReference>
<accession>M5BSN7</accession>
<dbReference type="InterPro" id="IPR006139">
    <property type="entry name" value="D-isomer_2_OHA_DH_cat_dom"/>
</dbReference>
<gene>
    <name evidence="2" type="ORF">BN14_04238</name>
</gene>
<dbReference type="GO" id="GO:0051287">
    <property type="term" value="F:NAD binding"/>
    <property type="evidence" value="ECO:0007669"/>
    <property type="project" value="InterPro"/>
</dbReference>
<protein>
    <submittedName>
        <fullName evidence="2">Putative 2-hydroxyacid dehydrogenase UNK4.10</fullName>
    </submittedName>
</protein>
<reference evidence="2 3" key="1">
    <citation type="journal article" date="2013" name="J. Biotechnol.">
        <title>Establishment and interpretation of the genome sequence of the phytopathogenic fungus Rhizoctonia solani AG1-IB isolate 7/3/14.</title>
        <authorList>
            <person name="Wibberg D.W."/>
            <person name="Jelonek L.J."/>
            <person name="Rupp O.R."/>
            <person name="Hennig M.H."/>
            <person name="Eikmeyer F.E."/>
            <person name="Goesmann A.G."/>
            <person name="Hartmann A.H."/>
            <person name="Borriss R.B."/>
            <person name="Grosch R.G."/>
            <person name="Puehler A.P."/>
            <person name="Schlueter A.S."/>
        </authorList>
    </citation>
    <scope>NUCLEOTIDE SEQUENCE [LARGE SCALE GENOMIC DNA]</scope>
    <source>
        <strain evidence="3">AG1-IB / isolate 7/3/14</strain>
    </source>
</reference>
<dbReference type="Proteomes" id="UP000012065">
    <property type="component" value="Unassembled WGS sequence"/>
</dbReference>
<evidence type="ECO:0000313" key="2">
    <source>
        <dbReference type="EMBL" id="CCO30214.1"/>
    </source>
</evidence>
<sequence>MKSQSRAQFYEELSTTYAGITGIYRHNTSADFIGIFDKELVEKLPSSVKWIAHNGAGYDQIDVAACKARGIGLAANSPSQSVTYERVNGRVVLYRLMIQVH</sequence>
<dbReference type="GO" id="GO:0016616">
    <property type="term" value="F:oxidoreductase activity, acting on the CH-OH group of donors, NAD or NADP as acceptor"/>
    <property type="evidence" value="ECO:0007669"/>
    <property type="project" value="InterPro"/>
</dbReference>